<evidence type="ECO:0000313" key="3">
    <source>
        <dbReference type="EMBL" id="WOT04872.1"/>
    </source>
</evidence>
<evidence type="ECO:0000313" key="4">
    <source>
        <dbReference type="Proteomes" id="UP001529491"/>
    </source>
</evidence>
<feature type="region of interest" description="Disordered" evidence="1">
    <location>
        <begin position="34"/>
        <end position="58"/>
    </location>
</feature>
<keyword evidence="4" id="KW-1185">Reference proteome</keyword>
<accession>A0ABZ0JYD8</accession>
<sequence length="58" mass="6202">MLKKMKLFLLIGLGSLTLLGCGQKSALFRAPPAEVNQTATAQQPTSTAPQQSEQSQKD</sequence>
<evidence type="ECO:0000256" key="2">
    <source>
        <dbReference type="SAM" id="SignalP"/>
    </source>
</evidence>
<dbReference type="Proteomes" id="UP001529491">
    <property type="component" value="Chromosome"/>
</dbReference>
<keyword evidence="2" id="KW-0732">Signal</keyword>
<feature type="chain" id="PRO_5045112517" description="Lipoprotein" evidence="2">
    <location>
        <begin position="21"/>
        <end position="58"/>
    </location>
</feature>
<name>A0ABZ0JYD8_9GAMM</name>
<dbReference type="RefSeq" id="WP_310472511.1">
    <property type="nucleotide sequence ID" value="NZ_CP136522.1"/>
</dbReference>
<dbReference type="PROSITE" id="PS51257">
    <property type="entry name" value="PROKAR_LIPOPROTEIN"/>
    <property type="match status" value="1"/>
</dbReference>
<feature type="compositionally biased region" description="Low complexity" evidence="1">
    <location>
        <begin position="37"/>
        <end position="58"/>
    </location>
</feature>
<feature type="signal peptide" evidence="2">
    <location>
        <begin position="1"/>
        <end position="20"/>
    </location>
</feature>
<organism evidence="3 4">
    <name type="scientific">Shewanella youngdeokensis</name>
    <dbReference type="NCBI Taxonomy" id="2999068"/>
    <lineage>
        <taxon>Bacteria</taxon>
        <taxon>Pseudomonadati</taxon>
        <taxon>Pseudomonadota</taxon>
        <taxon>Gammaproteobacteria</taxon>
        <taxon>Alteromonadales</taxon>
        <taxon>Shewanellaceae</taxon>
        <taxon>Shewanella</taxon>
    </lineage>
</organism>
<protein>
    <recommendedName>
        <fullName evidence="5">Lipoprotein</fullName>
    </recommendedName>
</protein>
<proteinExistence type="predicted"/>
<evidence type="ECO:0000256" key="1">
    <source>
        <dbReference type="SAM" id="MobiDB-lite"/>
    </source>
</evidence>
<evidence type="ECO:0008006" key="5">
    <source>
        <dbReference type="Google" id="ProtNLM"/>
    </source>
</evidence>
<dbReference type="EMBL" id="CP136522">
    <property type="protein sequence ID" value="WOT04872.1"/>
    <property type="molecule type" value="Genomic_DNA"/>
</dbReference>
<reference evidence="3 4" key="1">
    <citation type="submission" date="2023-10" db="EMBL/GenBank/DDBJ databases">
        <title>Complete genome sequence of Shewanella sp. DAU334.</title>
        <authorList>
            <person name="Lee Y.-S."/>
            <person name="Jeong H.-R."/>
            <person name="Hwang E.-J."/>
            <person name="Choi Y.-L."/>
            <person name="Kim G.-D."/>
        </authorList>
    </citation>
    <scope>NUCLEOTIDE SEQUENCE [LARGE SCALE GENOMIC DNA]</scope>
    <source>
        <strain evidence="3 4">DAU334</strain>
    </source>
</reference>
<gene>
    <name evidence="3" type="ORF">RGE70_16390</name>
</gene>